<evidence type="ECO:0000313" key="2">
    <source>
        <dbReference type="EMBL" id="WVZ00440.1"/>
    </source>
</evidence>
<gene>
    <name evidence="2" type="ORF">V8G54_026509</name>
</gene>
<dbReference type="EMBL" id="CP144693">
    <property type="protein sequence ID" value="WVZ00440.1"/>
    <property type="molecule type" value="Genomic_DNA"/>
</dbReference>
<organism evidence="2 3">
    <name type="scientific">Vigna mungo</name>
    <name type="common">Black gram</name>
    <name type="synonym">Phaseolus mungo</name>
    <dbReference type="NCBI Taxonomy" id="3915"/>
    <lineage>
        <taxon>Eukaryota</taxon>
        <taxon>Viridiplantae</taxon>
        <taxon>Streptophyta</taxon>
        <taxon>Embryophyta</taxon>
        <taxon>Tracheophyta</taxon>
        <taxon>Spermatophyta</taxon>
        <taxon>Magnoliopsida</taxon>
        <taxon>eudicotyledons</taxon>
        <taxon>Gunneridae</taxon>
        <taxon>Pentapetalae</taxon>
        <taxon>rosids</taxon>
        <taxon>fabids</taxon>
        <taxon>Fabales</taxon>
        <taxon>Fabaceae</taxon>
        <taxon>Papilionoideae</taxon>
        <taxon>50 kb inversion clade</taxon>
        <taxon>NPAAA clade</taxon>
        <taxon>indigoferoid/millettioid clade</taxon>
        <taxon>Phaseoleae</taxon>
        <taxon>Vigna</taxon>
    </lineage>
</organism>
<keyword evidence="1" id="KW-0732">Signal</keyword>
<proteinExistence type="predicted"/>
<feature type="signal peptide" evidence="1">
    <location>
        <begin position="1"/>
        <end position="32"/>
    </location>
</feature>
<feature type="chain" id="PRO_5042860589" evidence="1">
    <location>
        <begin position="33"/>
        <end position="227"/>
    </location>
</feature>
<dbReference type="Proteomes" id="UP001374535">
    <property type="component" value="Chromosome 8"/>
</dbReference>
<evidence type="ECO:0000313" key="3">
    <source>
        <dbReference type="Proteomes" id="UP001374535"/>
    </source>
</evidence>
<evidence type="ECO:0000256" key="1">
    <source>
        <dbReference type="SAM" id="SignalP"/>
    </source>
</evidence>
<dbReference type="AlphaFoldDB" id="A0AAQ3N0X9"/>
<protein>
    <submittedName>
        <fullName evidence="2">Uncharacterized protein</fullName>
    </submittedName>
</protein>
<reference evidence="2 3" key="1">
    <citation type="journal article" date="2023" name="Life. Sci Alliance">
        <title>Evolutionary insights into 3D genome organization and epigenetic landscape of Vigna mungo.</title>
        <authorList>
            <person name="Junaid A."/>
            <person name="Singh B."/>
            <person name="Bhatia S."/>
        </authorList>
    </citation>
    <scope>NUCLEOTIDE SEQUENCE [LARGE SCALE GENOMIC DNA]</scope>
    <source>
        <strain evidence="2">Urdbean</strain>
    </source>
</reference>
<keyword evidence="3" id="KW-1185">Reference proteome</keyword>
<accession>A0AAQ3N0X9</accession>
<sequence length="227" mass="25146">MDINIKRIEFHGLHGCLLLALAHHGLLPYVAQHQQQAVFGSYDTPPSFTNEVRTLFVVGLPEDRKQRPSLDLPLVNADHHKSDWVLGLASRKGDIGFLGFCLGLIWGSWIGFFECRVEDEDARDEMMEKKMLAQRSDLGCEEDDLVVVNGVTKTQSGSRGVVWCETGGEDGGDSRVWRVNGGFAVMVEDDGDLLVADDEVDGGGDRVWRRQDWSTWGGGGSNTQIRT</sequence>
<name>A0AAQ3N0X9_VIGMU</name>